<keyword evidence="3" id="KW-1185">Reference proteome</keyword>
<accession>A0ABS4Q1U9</accession>
<dbReference type="EMBL" id="JAGGMS010000001">
    <property type="protein sequence ID" value="MBP2185657.1"/>
    <property type="molecule type" value="Genomic_DNA"/>
</dbReference>
<dbReference type="RefSeq" id="WP_209668513.1">
    <property type="nucleotide sequence ID" value="NZ_JAGGMS010000001.1"/>
</dbReference>
<comment type="caution">
    <text evidence="2">The sequence shown here is derived from an EMBL/GenBank/DDBJ whole genome shotgun (WGS) entry which is preliminary data.</text>
</comment>
<reference evidence="2 3" key="1">
    <citation type="submission" date="2021-03" db="EMBL/GenBank/DDBJ databases">
        <title>Sequencing the genomes of 1000 actinobacteria strains.</title>
        <authorList>
            <person name="Klenk H.-P."/>
        </authorList>
    </citation>
    <scope>NUCLEOTIDE SEQUENCE [LARGE SCALE GENOMIC DNA]</scope>
    <source>
        <strain evidence="2 3">DSM 45510</strain>
    </source>
</reference>
<evidence type="ECO:0000313" key="3">
    <source>
        <dbReference type="Proteomes" id="UP000741013"/>
    </source>
</evidence>
<proteinExistence type="predicted"/>
<gene>
    <name evidence="2" type="ORF">JOM49_007183</name>
</gene>
<dbReference type="Proteomes" id="UP000741013">
    <property type="component" value="Unassembled WGS sequence"/>
</dbReference>
<evidence type="ECO:0000313" key="2">
    <source>
        <dbReference type="EMBL" id="MBP2185657.1"/>
    </source>
</evidence>
<evidence type="ECO:0000256" key="1">
    <source>
        <dbReference type="SAM" id="Phobius"/>
    </source>
</evidence>
<protein>
    <submittedName>
        <fullName evidence="2">Uncharacterized protein</fullName>
    </submittedName>
</protein>
<sequence>MVKELKRRWQLGRVRSGDGSALGDYRLWQVFSRSLFFLDLAEPSGSNHTYAVDVRYLVDAKTKKQHESASGKSPAALYRDGVQLYRANLPATFPVPGGVIEVATSAFGLKRMHFVSADGGERTLRPHRRSQEGLRARFGQRFPRTSAVVGVVAVAILLVVLSVALLKGIEGVTRIPVVAEHLGTFTSPIRLPGWANITMVVAGVLSAVERALRLRYHWLLDSVAS</sequence>
<keyword evidence="1" id="KW-0812">Transmembrane</keyword>
<keyword evidence="1" id="KW-0472">Membrane</keyword>
<keyword evidence="1" id="KW-1133">Transmembrane helix</keyword>
<feature type="transmembrane region" description="Helical" evidence="1">
    <location>
        <begin position="147"/>
        <end position="169"/>
    </location>
</feature>
<feature type="transmembrane region" description="Helical" evidence="1">
    <location>
        <begin position="189"/>
        <end position="208"/>
    </location>
</feature>
<organism evidence="2 3">
    <name type="scientific">Amycolatopsis magusensis</name>
    <dbReference type="NCBI Taxonomy" id="882444"/>
    <lineage>
        <taxon>Bacteria</taxon>
        <taxon>Bacillati</taxon>
        <taxon>Actinomycetota</taxon>
        <taxon>Actinomycetes</taxon>
        <taxon>Pseudonocardiales</taxon>
        <taxon>Pseudonocardiaceae</taxon>
        <taxon>Amycolatopsis</taxon>
    </lineage>
</organism>
<name>A0ABS4Q1U9_9PSEU</name>